<feature type="coiled-coil region" evidence="1">
    <location>
        <begin position="52"/>
        <end position="79"/>
    </location>
</feature>
<dbReference type="EMBL" id="CP036317">
    <property type="protein sequence ID" value="QDV17111.1"/>
    <property type="molecule type" value="Genomic_DNA"/>
</dbReference>
<gene>
    <name evidence="4" type="ORF">Pan153_17460</name>
</gene>
<proteinExistence type="predicted"/>
<dbReference type="InterPro" id="IPR036397">
    <property type="entry name" value="RNaseH_sf"/>
</dbReference>
<reference evidence="4 5" key="1">
    <citation type="submission" date="2019-02" db="EMBL/GenBank/DDBJ databases">
        <title>Deep-cultivation of Planctomycetes and their phenomic and genomic characterization uncovers novel biology.</title>
        <authorList>
            <person name="Wiegand S."/>
            <person name="Jogler M."/>
            <person name="Boedeker C."/>
            <person name="Pinto D."/>
            <person name="Vollmers J."/>
            <person name="Rivas-Marin E."/>
            <person name="Kohn T."/>
            <person name="Peeters S.H."/>
            <person name="Heuer A."/>
            <person name="Rast P."/>
            <person name="Oberbeckmann S."/>
            <person name="Bunk B."/>
            <person name="Jeske O."/>
            <person name="Meyerdierks A."/>
            <person name="Storesund J.E."/>
            <person name="Kallscheuer N."/>
            <person name="Luecker S."/>
            <person name="Lage O.M."/>
            <person name="Pohl T."/>
            <person name="Merkel B.J."/>
            <person name="Hornburger P."/>
            <person name="Mueller R.-W."/>
            <person name="Bruemmer F."/>
            <person name="Labrenz M."/>
            <person name="Spormann A.M."/>
            <person name="Op den Camp H."/>
            <person name="Overmann J."/>
            <person name="Amann R."/>
            <person name="Jetten M.S.M."/>
            <person name="Mascher T."/>
            <person name="Medema M.H."/>
            <person name="Devos D.P."/>
            <person name="Kaster A.-K."/>
            <person name="Ovreas L."/>
            <person name="Rohde M."/>
            <person name="Galperin M.Y."/>
            <person name="Jogler C."/>
        </authorList>
    </citation>
    <scope>NUCLEOTIDE SEQUENCE [LARGE SCALE GENOMIC DNA]</scope>
    <source>
        <strain evidence="4 5">Pan153</strain>
    </source>
</reference>
<dbReference type="SUPFAM" id="SSF53098">
    <property type="entry name" value="Ribonuclease H-like"/>
    <property type="match status" value="1"/>
</dbReference>
<accession>A0A518FL79</accession>
<dbReference type="RefSeq" id="WP_145455075.1">
    <property type="nucleotide sequence ID" value="NZ_CP036317.1"/>
</dbReference>
<organism evidence="4 5">
    <name type="scientific">Gimesia panareensis</name>
    <dbReference type="NCBI Taxonomy" id="2527978"/>
    <lineage>
        <taxon>Bacteria</taxon>
        <taxon>Pseudomonadati</taxon>
        <taxon>Planctomycetota</taxon>
        <taxon>Planctomycetia</taxon>
        <taxon>Planctomycetales</taxon>
        <taxon>Planctomycetaceae</taxon>
        <taxon>Gimesia</taxon>
    </lineage>
</organism>
<name>A0A518FL79_9PLAN</name>
<dbReference type="InterPro" id="IPR012337">
    <property type="entry name" value="RNaseH-like_sf"/>
</dbReference>
<keyword evidence="2" id="KW-0812">Transmembrane</keyword>
<evidence type="ECO:0000259" key="3">
    <source>
        <dbReference type="PROSITE" id="PS50994"/>
    </source>
</evidence>
<feature type="transmembrane region" description="Helical" evidence="2">
    <location>
        <begin position="76"/>
        <end position="94"/>
    </location>
</feature>
<dbReference type="OrthoDB" id="289367at2"/>
<dbReference type="InterPro" id="IPR001584">
    <property type="entry name" value="Integrase_cat-core"/>
</dbReference>
<evidence type="ECO:0000313" key="4">
    <source>
        <dbReference type="EMBL" id="QDV17111.1"/>
    </source>
</evidence>
<dbReference type="Pfam" id="PF13610">
    <property type="entry name" value="DDE_Tnp_IS240"/>
    <property type="match status" value="1"/>
</dbReference>
<keyword evidence="1" id="KW-0175">Coiled coil</keyword>
<sequence length="427" mass="49272">MSNSKRRQRTYDHRLKELVRSTGNIDIALQRGVPRSTVRGWLTKNISGVITVDILDLSLAELQREVVALRRRNARLIALLRLIITVMKVTHFTLSQIRLPQEAQKLRVLQAIEYSRAHFPLKTVLRVIGLSHGRYREWKRVECGLDDLPSCPRSSPHQLTAAEMRTIQEMVTSEKYRHVPTGTLARLAERMGKVFASPSTWYRLVRNHKWRRFRQRVHPAKPKVGIRAMHANQLWHVDTSLVRLVNGGRAYIHAVIDNYSRRILSWRVLDHFEPGITARLFLDVSQAMTVGKPTVFVDGGTENYNAAVDEVVESGLLKRVLSQTEIQYSNSLIESWWRVLKHQWLYFHELDSAQSAENLVDFYVEQYNTHLPHSAFQGQTPDEMYFGTGQEIPGLLQEARVAARKLRMESNRVQNCRSCEEHIVGSS</sequence>
<evidence type="ECO:0000256" key="2">
    <source>
        <dbReference type="SAM" id="Phobius"/>
    </source>
</evidence>
<evidence type="ECO:0000256" key="1">
    <source>
        <dbReference type="SAM" id="Coils"/>
    </source>
</evidence>
<keyword evidence="2" id="KW-1133">Transmembrane helix</keyword>
<dbReference type="PANTHER" id="PTHR46889">
    <property type="entry name" value="TRANSPOSASE INSF FOR INSERTION SEQUENCE IS3B-RELATED"/>
    <property type="match status" value="1"/>
</dbReference>
<keyword evidence="2" id="KW-0472">Membrane</keyword>
<dbReference type="GO" id="GO:0015074">
    <property type="term" value="P:DNA integration"/>
    <property type="evidence" value="ECO:0007669"/>
    <property type="project" value="InterPro"/>
</dbReference>
<dbReference type="InterPro" id="IPR032874">
    <property type="entry name" value="DDE_dom"/>
</dbReference>
<dbReference type="Gene3D" id="3.30.420.10">
    <property type="entry name" value="Ribonuclease H-like superfamily/Ribonuclease H"/>
    <property type="match status" value="1"/>
</dbReference>
<feature type="domain" description="Integrase catalytic" evidence="3">
    <location>
        <begin position="218"/>
        <end position="389"/>
    </location>
</feature>
<dbReference type="PANTHER" id="PTHR46889:SF5">
    <property type="entry name" value="INTEGRASE PROTEIN"/>
    <property type="match status" value="1"/>
</dbReference>
<dbReference type="GO" id="GO:0003676">
    <property type="term" value="F:nucleic acid binding"/>
    <property type="evidence" value="ECO:0007669"/>
    <property type="project" value="InterPro"/>
</dbReference>
<dbReference type="InterPro" id="IPR050900">
    <property type="entry name" value="Transposase_IS3/IS150/IS904"/>
</dbReference>
<protein>
    <submittedName>
        <fullName evidence="4">Integrase core domain protein</fullName>
    </submittedName>
</protein>
<dbReference type="AlphaFoldDB" id="A0A518FL79"/>
<dbReference type="Proteomes" id="UP000320839">
    <property type="component" value="Chromosome"/>
</dbReference>
<dbReference type="PROSITE" id="PS50994">
    <property type="entry name" value="INTEGRASE"/>
    <property type="match status" value="1"/>
</dbReference>
<evidence type="ECO:0000313" key="5">
    <source>
        <dbReference type="Proteomes" id="UP000320839"/>
    </source>
</evidence>